<dbReference type="InterPro" id="IPR016161">
    <property type="entry name" value="Ald_DH/histidinol_DH"/>
</dbReference>
<dbReference type="PANTHER" id="PTHR42804">
    <property type="entry name" value="ALDEHYDE DEHYDROGENASE"/>
    <property type="match status" value="1"/>
</dbReference>
<dbReference type="SUPFAM" id="SSF53720">
    <property type="entry name" value="ALDH-like"/>
    <property type="match status" value="1"/>
</dbReference>
<dbReference type="InterPro" id="IPR016162">
    <property type="entry name" value="Ald_DH_N"/>
</dbReference>
<sequence length="217" mass="24416">MEARVAALEAANAKTQLLLEAIQHLLEDKFASIDRRFDSIKSRRESSDQICPHPLMKMTVTAVAGEEGWIIERERERVSPPENHMPFIKMDFPRFNDGDIPAATVEDVEIAVEAAKKAFSRNKGKDWSSASGAYRAKYLRAIAAKITERKTELGKLEAIDSGKPLDEALDFGSYGFEDYYERYSRLDSLISLLSLNDENSSLLKSLLKSKAFKQPLV</sequence>
<gene>
    <name evidence="2" type="ORF">SVIM_LOCUS341729</name>
</gene>
<dbReference type="PANTHER" id="PTHR42804:SF1">
    <property type="entry name" value="ALDEHYDE DEHYDROGENASE-RELATED"/>
    <property type="match status" value="1"/>
</dbReference>
<dbReference type="GO" id="GO:0016491">
    <property type="term" value="F:oxidoreductase activity"/>
    <property type="evidence" value="ECO:0007669"/>
    <property type="project" value="InterPro"/>
</dbReference>
<evidence type="ECO:0000259" key="1">
    <source>
        <dbReference type="Pfam" id="PF00171"/>
    </source>
</evidence>
<feature type="domain" description="Aldehyde dehydrogenase" evidence="1">
    <location>
        <begin position="98"/>
        <end position="169"/>
    </location>
</feature>
<proteinExistence type="predicted"/>
<dbReference type="Gene3D" id="3.40.605.10">
    <property type="entry name" value="Aldehyde Dehydrogenase, Chain A, domain 1"/>
    <property type="match status" value="1"/>
</dbReference>
<protein>
    <recommendedName>
        <fullName evidence="1">Aldehyde dehydrogenase domain-containing protein</fullName>
    </recommendedName>
</protein>
<dbReference type="AlphaFoldDB" id="A0A6N2MMX5"/>
<evidence type="ECO:0000313" key="2">
    <source>
        <dbReference type="EMBL" id="VFU50970.1"/>
    </source>
</evidence>
<dbReference type="InterPro" id="IPR015590">
    <property type="entry name" value="Aldehyde_DH_dom"/>
</dbReference>
<organism evidence="2">
    <name type="scientific">Salix viminalis</name>
    <name type="common">Common osier</name>
    <name type="synonym">Basket willow</name>
    <dbReference type="NCBI Taxonomy" id="40686"/>
    <lineage>
        <taxon>Eukaryota</taxon>
        <taxon>Viridiplantae</taxon>
        <taxon>Streptophyta</taxon>
        <taxon>Embryophyta</taxon>
        <taxon>Tracheophyta</taxon>
        <taxon>Spermatophyta</taxon>
        <taxon>Magnoliopsida</taxon>
        <taxon>eudicotyledons</taxon>
        <taxon>Gunneridae</taxon>
        <taxon>Pentapetalae</taxon>
        <taxon>rosids</taxon>
        <taxon>fabids</taxon>
        <taxon>Malpighiales</taxon>
        <taxon>Salicaceae</taxon>
        <taxon>Saliceae</taxon>
        <taxon>Salix</taxon>
    </lineage>
</organism>
<name>A0A6N2MMX5_SALVM</name>
<dbReference type="Pfam" id="PF00171">
    <property type="entry name" value="Aldedh"/>
    <property type="match status" value="1"/>
</dbReference>
<accession>A0A6N2MMX5</accession>
<reference evidence="2" key="1">
    <citation type="submission" date="2019-03" db="EMBL/GenBank/DDBJ databases">
        <authorList>
            <person name="Mank J."/>
            <person name="Almeida P."/>
        </authorList>
    </citation>
    <scope>NUCLEOTIDE SEQUENCE</scope>
    <source>
        <strain evidence="2">78183</strain>
    </source>
</reference>
<dbReference type="EMBL" id="CAADRP010001741">
    <property type="protein sequence ID" value="VFU50970.1"/>
    <property type="molecule type" value="Genomic_DNA"/>
</dbReference>